<dbReference type="EMBL" id="JAVHJS010000017">
    <property type="protein sequence ID" value="KAK2831817.1"/>
    <property type="molecule type" value="Genomic_DNA"/>
</dbReference>
<dbReference type="Proteomes" id="UP001187315">
    <property type="component" value="Unassembled WGS sequence"/>
</dbReference>
<comment type="caution">
    <text evidence="1">The sequence shown here is derived from an EMBL/GenBank/DDBJ whole genome shotgun (WGS) entry which is preliminary data.</text>
</comment>
<evidence type="ECO:0000313" key="1">
    <source>
        <dbReference type="EMBL" id="KAK2831817.1"/>
    </source>
</evidence>
<proteinExistence type="predicted"/>
<gene>
    <name evidence="1" type="ORF">Q7C36_016903</name>
</gene>
<reference evidence="1" key="1">
    <citation type="submission" date="2023-08" db="EMBL/GenBank/DDBJ databases">
        <title>Pelteobagrus vachellii genome.</title>
        <authorList>
            <person name="Liu H."/>
        </authorList>
    </citation>
    <scope>NUCLEOTIDE SEQUENCE</scope>
    <source>
        <strain evidence="1">PRFRI_2022a</strain>
        <tissue evidence="1">Muscle</tissue>
    </source>
</reference>
<protein>
    <submittedName>
        <fullName evidence="1">Uncharacterized protein</fullName>
    </submittedName>
</protein>
<name>A0AA88M8F9_TACVA</name>
<evidence type="ECO:0000313" key="2">
    <source>
        <dbReference type="Proteomes" id="UP001187315"/>
    </source>
</evidence>
<sequence length="83" mass="9064">MLALELASACRSQLAYRAVFGTHSAFTTDGEGAQCIVGLQASLKAGARLCNYEISYPRDGEIRFVTLGFPEEEDEQEEDDDGE</sequence>
<dbReference type="AlphaFoldDB" id="A0AA88M8F9"/>
<keyword evidence="2" id="KW-1185">Reference proteome</keyword>
<organism evidence="1 2">
    <name type="scientific">Tachysurus vachellii</name>
    <name type="common">Darkbarbel catfish</name>
    <name type="synonym">Pelteobagrus vachellii</name>
    <dbReference type="NCBI Taxonomy" id="175792"/>
    <lineage>
        <taxon>Eukaryota</taxon>
        <taxon>Metazoa</taxon>
        <taxon>Chordata</taxon>
        <taxon>Craniata</taxon>
        <taxon>Vertebrata</taxon>
        <taxon>Euteleostomi</taxon>
        <taxon>Actinopterygii</taxon>
        <taxon>Neopterygii</taxon>
        <taxon>Teleostei</taxon>
        <taxon>Ostariophysi</taxon>
        <taxon>Siluriformes</taxon>
        <taxon>Bagridae</taxon>
        <taxon>Tachysurus</taxon>
    </lineage>
</organism>
<accession>A0AA88M8F9</accession>